<keyword evidence="11 13" id="KW-0472">Membrane</keyword>
<evidence type="ECO:0000256" key="8">
    <source>
        <dbReference type="ARBA" id="ARBA00022842"/>
    </source>
</evidence>
<feature type="transmembrane region" description="Helical" evidence="13">
    <location>
        <begin position="299"/>
        <end position="319"/>
    </location>
</feature>
<comment type="caution">
    <text evidence="14">The sequence shown here is derived from an EMBL/GenBank/DDBJ whole genome shotgun (WGS) entry which is preliminary data.</text>
</comment>
<dbReference type="SUPFAM" id="SSF143865">
    <property type="entry name" value="CorA soluble domain-like"/>
    <property type="match status" value="1"/>
</dbReference>
<evidence type="ECO:0000256" key="13">
    <source>
        <dbReference type="SAM" id="Phobius"/>
    </source>
</evidence>
<evidence type="ECO:0000256" key="6">
    <source>
        <dbReference type="ARBA" id="ARBA00022519"/>
    </source>
</evidence>
<dbReference type="FunFam" id="1.20.58.340:FF:000001">
    <property type="entry name" value="Magnesium transport protein CorA"/>
    <property type="match status" value="1"/>
</dbReference>
<dbReference type="GO" id="GO:0015099">
    <property type="term" value="F:nickel cation transmembrane transporter activity"/>
    <property type="evidence" value="ECO:0007669"/>
    <property type="project" value="TreeGrafter"/>
</dbReference>
<gene>
    <name evidence="14" type="ORF">CK240_11145</name>
</gene>
<evidence type="ECO:0000256" key="5">
    <source>
        <dbReference type="ARBA" id="ARBA00022475"/>
    </source>
</evidence>
<comment type="similarity">
    <text evidence="2">Belongs to the CorA metal ion transporter (MIT) (TC 1.A.35) family.</text>
</comment>
<organism evidence="14 15">
    <name type="scientific">Paracoccus salipaludis</name>
    <dbReference type="NCBI Taxonomy" id="2032623"/>
    <lineage>
        <taxon>Bacteria</taxon>
        <taxon>Pseudomonadati</taxon>
        <taxon>Pseudomonadota</taxon>
        <taxon>Alphaproteobacteria</taxon>
        <taxon>Rhodobacterales</taxon>
        <taxon>Paracoccaceae</taxon>
        <taxon>Paracoccus</taxon>
    </lineage>
</organism>
<dbReference type="InterPro" id="IPR002523">
    <property type="entry name" value="MgTranspt_CorA/ZnTranspt_ZntB"/>
</dbReference>
<proteinExistence type="inferred from homology"/>
<evidence type="ECO:0000256" key="11">
    <source>
        <dbReference type="ARBA" id="ARBA00023136"/>
    </source>
</evidence>
<evidence type="ECO:0000256" key="7">
    <source>
        <dbReference type="ARBA" id="ARBA00022692"/>
    </source>
</evidence>
<accession>A0A2A2GIX9</accession>
<evidence type="ECO:0000256" key="3">
    <source>
        <dbReference type="ARBA" id="ARBA00019439"/>
    </source>
</evidence>
<evidence type="ECO:0000313" key="15">
    <source>
        <dbReference type="Proteomes" id="UP000218023"/>
    </source>
</evidence>
<dbReference type="AlphaFoldDB" id="A0A2A2GIX9"/>
<comment type="subcellular location">
    <subcellularLocation>
        <location evidence="1">Cell inner membrane</location>
        <topology evidence="1">Multi-pass membrane protein</topology>
    </subcellularLocation>
</comment>
<name>A0A2A2GIX9_9RHOB</name>
<feature type="transmembrane region" description="Helical" evidence="13">
    <location>
        <begin position="267"/>
        <end position="287"/>
    </location>
</feature>
<keyword evidence="8" id="KW-0460">Magnesium</keyword>
<dbReference type="GO" id="GO:0015095">
    <property type="term" value="F:magnesium ion transmembrane transporter activity"/>
    <property type="evidence" value="ECO:0007669"/>
    <property type="project" value="TreeGrafter"/>
</dbReference>
<evidence type="ECO:0000256" key="1">
    <source>
        <dbReference type="ARBA" id="ARBA00004429"/>
    </source>
</evidence>
<dbReference type="InterPro" id="IPR045863">
    <property type="entry name" value="CorA_TM1_TM2"/>
</dbReference>
<evidence type="ECO:0000256" key="12">
    <source>
        <dbReference type="ARBA" id="ARBA00034269"/>
    </source>
</evidence>
<evidence type="ECO:0000256" key="9">
    <source>
        <dbReference type="ARBA" id="ARBA00022989"/>
    </source>
</evidence>
<keyword evidence="15" id="KW-1185">Reference proteome</keyword>
<keyword evidence="5" id="KW-1003">Cell membrane</keyword>
<keyword evidence="4" id="KW-0813">Transport</keyword>
<dbReference type="CDD" id="cd12837">
    <property type="entry name" value="EcCorA-like_u1"/>
    <property type="match status" value="1"/>
</dbReference>
<dbReference type="Pfam" id="PF01544">
    <property type="entry name" value="CorA"/>
    <property type="match status" value="1"/>
</dbReference>
<dbReference type="Gene3D" id="1.20.58.340">
    <property type="entry name" value="Magnesium transport protein CorA, transmembrane region"/>
    <property type="match status" value="2"/>
</dbReference>
<dbReference type="EMBL" id="NSJZ01000009">
    <property type="protein sequence ID" value="PAU96825.1"/>
    <property type="molecule type" value="Genomic_DNA"/>
</dbReference>
<sequence>MLTLHTISAGPVSLTDTDYPPLPEDLVWIDLHNPTQDEEEAVEAMLGLQVPTRQEMAEIEESSRLYEEAGALIMTVTLIDKATTNRPMRTQTTFVLTEQRLITVRYSDLMPFRAFEARQARQPEQYASSGVVFVALLESIIERIADLLEAAESDVGAISDLIFYPEATTQNSEEHSAEMRTLLLRLGRRNRMLAILRESLLGMNRLVLFARAAAPWIRNGTLQRLKAVERDLRSLSEHEARVEAEISYLQDATLGLINIEQNTIIKVFSIAAVLFLPPTLVGTIYGMNFEHMPELDWRIGYPLALVMMVVSASLPYWWFKKKGWL</sequence>
<dbReference type="SUPFAM" id="SSF144083">
    <property type="entry name" value="Magnesium transport protein CorA, transmembrane region"/>
    <property type="match status" value="1"/>
</dbReference>
<keyword evidence="9 13" id="KW-1133">Transmembrane helix</keyword>
<dbReference type="OrthoDB" id="9803416at2"/>
<evidence type="ECO:0000256" key="10">
    <source>
        <dbReference type="ARBA" id="ARBA00023065"/>
    </source>
</evidence>
<dbReference type="GO" id="GO:0005886">
    <property type="term" value="C:plasma membrane"/>
    <property type="evidence" value="ECO:0007669"/>
    <property type="project" value="UniProtKB-SubCell"/>
</dbReference>
<keyword evidence="7 13" id="KW-0812">Transmembrane</keyword>
<keyword evidence="10" id="KW-0406">Ion transport</keyword>
<dbReference type="Gene3D" id="3.30.460.20">
    <property type="entry name" value="CorA soluble domain-like"/>
    <property type="match status" value="1"/>
</dbReference>
<dbReference type="InterPro" id="IPR050829">
    <property type="entry name" value="CorA_MIT"/>
</dbReference>
<protein>
    <recommendedName>
        <fullName evidence="3">Magnesium transport protein CorA</fullName>
    </recommendedName>
</protein>
<evidence type="ECO:0000256" key="4">
    <source>
        <dbReference type="ARBA" id="ARBA00022448"/>
    </source>
</evidence>
<keyword evidence="6" id="KW-0997">Cell inner membrane</keyword>
<dbReference type="GO" id="GO:0015087">
    <property type="term" value="F:cobalt ion transmembrane transporter activity"/>
    <property type="evidence" value="ECO:0007669"/>
    <property type="project" value="TreeGrafter"/>
</dbReference>
<comment type="catalytic activity">
    <reaction evidence="12">
        <text>Mg(2+)(in) = Mg(2+)(out)</text>
        <dbReference type="Rhea" id="RHEA:29827"/>
        <dbReference type="ChEBI" id="CHEBI:18420"/>
    </reaction>
</comment>
<dbReference type="InterPro" id="IPR045861">
    <property type="entry name" value="CorA_cytoplasmic_dom"/>
</dbReference>
<evidence type="ECO:0000313" key="14">
    <source>
        <dbReference type="EMBL" id="PAU96825.1"/>
    </source>
</evidence>
<dbReference type="PANTHER" id="PTHR47685:SF1">
    <property type="entry name" value="MAGNESIUM TRANSPORT PROTEIN CORA"/>
    <property type="match status" value="1"/>
</dbReference>
<dbReference type="Proteomes" id="UP000218023">
    <property type="component" value="Unassembled WGS sequence"/>
</dbReference>
<evidence type="ECO:0000256" key="2">
    <source>
        <dbReference type="ARBA" id="ARBA00009765"/>
    </source>
</evidence>
<reference evidence="14 15" key="1">
    <citation type="submission" date="2017-09" db="EMBL/GenBank/DDBJ databases">
        <title>Paracoccus alkalisoli sp. nov., isolated from saline alkaline soil.</title>
        <authorList>
            <person name="Dong X."/>
            <person name="Zhang G."/>
        </authorList>
    </citation>
    <scope>NUCLEOTIDE SEQUENCE [LARGE SCALE GENOMIC DNA]</scope>
    <source>
        <strain evidence="14 15">WN007</strain>
    </source>
</reference>
<dbReference type="PANTHER" id="PTHR47685">
    <property type="entry name" value="MAGNESIUM TRANSPORT PROTEIN CORA"/>
    <property type="match status" value="1"/>
</dbReference>